<protein>
    <submittedName>
        <fullName evidence="4">Insertion sequence IS408 putative ATP-binding protein</fullName>
    </submittedName>
</protein>
<evidence type="ECO:0000313" key="4">
    <source>
        <dbReference type="EMBL" id="SCM56631.1"/>
    </source>
</evidence>
<sequence>MDEISNALRSLKMPGMAHYWTTMMETRQHDSISLKDGLQLLIQAELDNRTTSRNTRLVKKARFRYQASIGEVIYDSKRGVDKQKVLNLATCDYVRKGVSVLITGAAGTGKSWLGTALGHQACMNGLKVAYYNVYRLFEEIALARIASTLHRFFAKLAQTDLLILDDFGMKVLDGQQLLDFMEIIEDRHGQKATIIISQLPVADWYDVMKGNTTAADAILDRLVHTSVRFELKGASLRQKKVSNQTENREND</sequence>
<organism evidence="4 5">
    <name type="scientific">Petrimonas mucosa</name>
    <dbReference type="NCBI Taxonomy" id="1642646"/>
    <lineage>
        <taxon>Bacteria</taxon>
        <taxon>Pseudomonadati</taxon>
        <taxon>Bacteroidota</taxon>
        <taxon>Bacteroidia</taxon>
        <taxon>Bacteroidales</taxon>
        <taxon>Dysgonomonadaceae</taxon>
        <taxon>Petrimonas</taxon>
    </lineage>
</organism>
<evidence type="ECO:0000259" key="3">
    <source>
        <dbReference type="Pfam" id="PF01695"/>
    </source>
</evidence>
<dbReference type="STRING" id="1642646.ING2E5A_0972"/>
<dbReference type="EMBL" id="LT608328">
    <property type="protein sequence ID" value="SCM56631.1"/>
    <property type="molecule type" value="Genomic_DNA"/>
</dbReference>
<dbReference type="PANTHER" id="PTHR30050">
    <property type="entry name" value="CHROMOSOMAL REPLICATION INITIATOR PROTEIN DNAA"/>
    <property type="match status" value="1"/>
</dbReference>
<dbReference type="PIRSF" id="PIRSF003073">
    <property type="entry name" value="DNAC_TnpB_IstB"/>
    <property type="match status" value="1"/>
</dbReference>
<dbReference type="Gene3D" id="3.40.50.300">
    <property type="entry name" value="P-loop containing nucleotide triphosphate hydrolases"/>
    <property type="match status" value="1"/>
</dbReference>
<dbReference type="InterPro" id="IPR047661">
    <property type="entry name" value="IstB"/>
</dbReference>
<feature type="domain" description="IstB-like ATP-binding" evidence="3">
    <location>
        <begin position="8"/>
        <end position="242"/>
    </location>
</feature>
<dbReference type="SUPFAM" id="SSF52540">
    <property type="entry name" value="P-loop containing nucleoside triphosphate hydrolases"/>
    <property type="match status" value="1"/>
</dbReference>
<dbReference type="PANTHER" id="PTHR30050:SF4">
    <property type="entry name" value="ATP-BINDING PROTEIN RV3427C IN INSERTION SEQUENCE-RELATED"/>
    <property type="match status" value="1"/>
</dbReference>
<dbReference type="GO" id="GO:0006260">
    <property type="term" value="P:DNA replication"/>
    <property type="evidence" value="ECO:0007669"/>
    <property type="project" value="TreeGrafter"/>
</dbReference>
<dbReference type="CDD" id="cd00009">
    <property type="entry name" value="AAA"/>
    <property type="match status" value="1"/>
</dbReference>
<accession>A0A1G4G5S5</accession>
<dbReference type="KEGG" id="pmuc:ING2E5A_0972"/>
<evidence type="ECO:0000313" key="5">
    <source>
        <dbReference type="Proteomes" id="UP000178485"/>
    </source>
</evidence>
<proteinExistence type="predicted"/>
<dbReference type="GO" id="GO:0005524">
    <property type="term" value="F:ATP binding"/>
    <property type="evidence" value="ECO:0007669"/>
    <property type="project" value="UniProtKB-KW"/>
</dbReference>
<dbReference type="NCBIfam" id="NF038214">
    <property type="entry name" value="IS21_help_AAA"/>
    <property type="match status" value="1"/>
</dbReference>
<keyword evidence="1" id="KW-0547">Nucleotide-binding</keyword>
<dbReference type="Pfam" id="PF01695">
    <property type="entry name" value="IstB_IS21"/>
    <property type="match status" value="1"/>
</dbReference>
<name>A0A1G4G5S5_9BACT</name>
<gene>
    <name evidence="4" type="ORF">ING2E5A_0972</name>
</gene>
<evidence type="ECO:0000256" key="1">
    <source>
        <dbReference type="ARBA" id="ARBA00022741"/>
    </source>
</evidence>
<dbReference type="AlphaFoldDB" id="A0A1G4G5S5"/>
<reference evidence="4 5" key="1">
    <citation type="submission" date="2016-08" db="EMBL/GenBank/DDBJ databases">
        <authorList>
            <person name="Seilhamer J.J."/>
        </authorList>
    </citation>
    <scope>NUCLEOTIDE SEQUENCE [LARGE SCALE GENOMIC DNA]</scope>
    <source>
        <strain evidence="4">ING2-E5A</strain>
    </source>
</reference>
<dbReference type="Proteomes" id="UP000178485">
    <property type="component" value="Chromosome i"/>
</dbReference>
<dbReference type="InterPro" id="IPR027417">
    <property type="entry name" value="P-loop_NTPase"/>
</dbReference>
<dbReference type="InterPro" id="IPR028350">
    <property type="entry name" value="DNAC/IstB-like"/>
</dbReference>
<keyword evidence="2 4" id="KW-0067">ATP-binding</keyword>
<keyword evidence="5" id="KW-1185">Reference proteome</keyword>
<evidence type="ECO:0000256" key="2">
    <source>
        <dbReference type="ARBA" id="ARBA00022840"/>
    </source>
</evidence>
<dbReference type="InterPro" id="IPR002611">
    <property type="entry name" value="IstB_ATP-bd"/>
</dbReference>